<dbReference type="InterPro" id="IPR036388">
    <property type="entry name" value="WH-like_DNA-bd_sf"/>
</dbReference>
<gene>
    <name evidence="6" type="primary">sdiA_2</name>
    <name evidence="6" type="ORF">NCTC8500_02308</name>
</gene>
<evidence type="ECO:0000256" key="3">
    <source>
        <dbReference type="ARBA" id="ARBA00023159"/>
    </source>
</evidence>
<accession>A0A377DRX0</accession>
<dbReference type="PANTHER" id="PTHR44688">
    <property type="entry name" value="DNA-BINDING TRANSCRIPTIONAL ACTIVATOR DEVR_DOSR"/>
    <property type="match status" value="1"/>
</dbReference>
<keyword evidence="4" id="KW-0804">Transcription</keyword>
<dbReference type="Gene3D" id="3.30.450.80">
    <property type="entry name" value="Transcription factor LuxR-like, autoinducer-binding domain"/>
    <property type="match status" value="1"/>
</dbReference>
<dbReference type="SMART" id="SM00421">
    <property type="entry name" value="HTH_LUXR"/>
    <property type="match status" value="1"/>
</dbReference>
<evidence type="ECO:0000256" key="1">
    <source>
        <dbReference type="ARBA" id="ARBA00023015"/>
    </source>
</evidence>
<sequence length="147" mass="16662">MWNDDLFSESTAVMGSRARTWFTPRCHSVFNAANRALGFLSFSRSSAREIPILSDELQLKMQLLVRESLMALMRLNDEIVMTPEMNFSKREKEILKWTAEGKTSAEIAMILSISENTVNFHQKNMQKKINAPNKTQVACYAAATGLI</sequence>
<evidence type="ECO:0000256" key="2">
    <source>
        <dbReference type="ARBA" id="ARBA00023125"/>
    </source>
</evidence>
<dbReference type="InterPro" id="IPR016032">
    <property type="entry name" value="Sig_transdc_resp-reg_C-effctor"/>
</dbReference>
<dbReference type="NCBIfam" id="NF007561">
    <property type="entry name" value="PRK10188.1"/>
    <property type="match status" value="1"/>
</dbReference>
<dbReference type="Gene3D" id="1.10.10.10">
    <property type="entry name" value="Winged helix-like DNA-binding domain superfamily/Winged helix DNA-binding domain"/>
    <property type="match status" value="1"/>
</dbReference>
<keyword evidence="3" id="KW-0010">Activator</keyword>
<dbReference type="Pfam" id="PF00196">
    <property type="entry name" value="GerE"/>
    <property type="match status" value="1"/>
</dbReference>
<keyword evidence="2 6" id="KW-0238">DNA-binding</keyword>
<proteinExistence type="predicted"/>
<dbReference type="PROSITE" id="PS50043">
    <property type="entry name" value="HTH_LUXR_2"/>
    <property type="match status" value="1"/>
</dbReference>
<evidence type="ECO:0000313" key="7">
    <source>
        <dbReference type="Proteomes" id="UP000254429"/>
    </source>
</evidence>
<dbReference type="PRINTS" id="PR00038">
    <property type="entry name" value="HTHLUXR"/>
</dbReference>
<dbReference type="InterPro" id="IPR036693">
    <property type="entry name" value="TF_LuxR_autoind-bd_dom_sf"/>
</dbReference>
<name>A0A377DRX0_ECOLX</name>
<dbReference type="FunFam" id="1.10.10.10:FF:000297">
    <property type="entry name" value="DNA-binding transcriptional activator SdiA"/>
    <property type="match status" value="1"/>
</dbReference>
<protein>
    <submittedName>
        <fullName evidence="6">DNA-binding transcriptional activator SdiA</fullName>
    </submittedName>
</protein>
<organism evidence="6 7">
    <name type="scientific">Escherichia coli</name>
    <dbReference type="NCBI Taxonomy" id="562"/>
    <lineage>
        <taxon>Bacteria</taxon>
        <taxon>Pseudomonadati</taxon>
        <taxon>Pseudomonadota</taxon>
        <taxon>Gammaproteobacteria</taxon>
        <taxon>Enterobacterales</taxon>
        <taxon>Enterobacteriaceae</taxon>
        <taxon>Escherichia</taxon>
    </lineage>
</organism>
<keyword evidence="1" id="KW-0805">Transcription regulation</keyword>
<dbReference type="AlphaFoldDB" id="A0A377DRX0"/>
<evidence type="ECO:0000256" key="4">
    <source>
        <dbReference type="ARBA" id="ARBA00023163"/>
    </source>
</evidence>
<dbReference type="GO" id="GO:0045893">
    <property type="term" value="P:positive regulation of DNA-templated transcription"/>
    <property type="evidence" value="ECO:0007669"/>
    <property type="project" value="UniProtKB-ARBA"/>
</dbReference>
<dbReference type="Proteomes" id="UP000254429">
    <property type="component" value="Unassembled WGS sequence"/>
</dbReference>
<dbReference type="GO" id="GO:0003677">
    <property type="term" value="F:DNA binding"/>
    <property type="evidence" value="ECO:0007669"/>
    <property type="project" value="UniProtKB-KW"/>
</dbReference>
<reference evidence="6 7" key="1">
    <citation type="submission" date="2018-06" db="EMBL/GenBank/DDBJ databases">
        <authorList>
            <consortium name="Pathogen Informatics"/>
            <person name="Doyle S."/>
        </authorList>
    </citation>
    <scope>NUCLEOTIDE SEQUENCE [LARGE SCALE GENOMIC DNA]</scope>
    <source>
        <strain evidence="6 7">NCTC8500</strain>
    </source>
</reference>
<feature type="domain" description="HTH luxR-type" evidence="5">
    <location>
        <begin position="80"/>
        <end position="145"/>
    </location>
</feature>
<dbReference type="InterPro" id="IPR000792">
    <property type="entry name" value="Tscrpt_reg_LuxR_C"/>
</dbReference>
<dbReference type="CDD" id="cd06170">
    <property type="entry name" value="LuxR_C_like"/>
    <property type="match status" value="1"/>
</dbReference>
<dbReference type="PROSITE" id="PS00622">
    <property type="entry name" value="HTH_LUXR_1"/>
    <property type="match status" value="1"/>
</dbReference>
<dbReference type="EMBL" id="UGFG01000001">
    <property type="protein sequence ID" value="STM38531.1"/>
    <property type="molecule type" value="Genomic_DNA"/>
</dbReference>
<evidence type="ECO:0000259" key="5">
    <source>
        <dbReference type="PROSITE" id="PS50043"/>
    </source>
</evidence>
<evidence type="ECO:0000313" key="6">
    <source>
        <dbReference type="EMBL" id="STM38531.1"/>
    </source>
</evidence>
<dbReference type="SUPFAM" id="SSF46894">
    <property type="entry name" value="C-terminal effector domain of the bipartite response regulators"/>
    <property type="match status" value="1"/>
</dbReference>
<dbReference type="PANTHER" id="PTHR44688:SF16">
    <property type="entry name" value="DNA-BINDING TRANSCRIPTIONAL ACTIVATOR DEVR_DOSR"/>
    <property type="match status" value="1"/>
</dbReference>